<feature type="transmembrane region" description="Helical" evidence="6">
    <location>
        <begin position="205"/>
        <end position="227"/>
    </location>
</feature>
<feature type="transmembrane region" description="Helical" evidence="6">
    <location>
        <begin position="239"/>
        <end position="259"/>
    </location>
</feature>
<dbReference type="Pfam" id="PF06664">
    <property type="entry name" value="WLS-like_TM"/>
    <property type="match status" value="1"/>
</dbReference>
<keyword evidence="4 6" id="KW-0472">Membrane</keyword>
<feature type="transmembrane region" description="Helical" evidence="6">
    <location>
        <begin position="40"/>
        <end position="60"/>
    </location>
</feature>
<dbReference type="PANTHER" id="PTHR31918:SF1">
    <property type="entry name" value="TRANSMEMBRANE PROTEIN 181"/>
    <property type="match status" value="1"/>
</dbReference>
<feature type="compositionally biased region" description="Polar residues" evidence="5">
    <location>
        <begin position="459"/>
        <end position="471"/>
    </location>
</feature>
<feature type="region of interest" description="Disordered" evidence="5">
    <location>
        <begin position="450"/>
        <end position="471"/>
    </location>
</feature>
<sequence length="471" mass="55262">MTNHPEAKSSDDEMIDIQIEESLVRESLMSIDASNFKEDVMNLLGFAAILCLMMVVGIYGPPAILSHSVTQPFAEILSLEAKEITPDFRFVDYEMFFTRNTNDKIYEPIQFQSNLQYTIFAYNKAGKIEHQFHMMFNNKTININPNSYKSDRIRIYRDRIIDFSSITFEIVFLNSQDIIDKYGQDQINVTVSVNYGSKENTLFQIYFRFIFSAFVIFFLVSMIKHLYPTPIKLWHLEQKLTVPLLALCVLYNNPLYILHAKSPTYVYILWNTIATSVFTAYFQFFILVLFDSLRYKNRKTDRFFFWPKISFCIILFLSSVIHGIYDDISSFHGTSADNYDHVEEILRWTQIMLNLFYVIWSTITIILAGIQIDIIERYKFYMYVATGGTSLFVFSIVRVVFSALKLFQNSAIHFVIIFSIQNSFVLMMMYFHWPYEVINDQTYADEAEKEKAAIEPSEFFNNDQPIDNQNP</sequence>
<keyword evidence="2 6" id="KW-0812">Transmembrane</keyword>
<dbReference type="InterPro" id="IPR047843">
    <property type="entry name" value="WLS-like_TM"/>
</dbReference>
<organism evidence="8 9">
    <name type="scientific">Tritrichomonas musculus</name>
    <dbReference type="NCBI Taxonomy" id="1915356"/>
    <lineage>
        <taxon>Eukaryota</taxon>
        <taxon>Metamonada</taxon>
        <taxon>Parabasalia</taxon>
        <taxon>Tritrichomonadida</taxon>
        <taxon>Tritrichomonadidae</taxon>
        <taxon>Tritrichomonas</taxon>
    </lineage>
</organism>
<feature type="domain" description="Wntless-like transmembrane" evidence="7">
    <location>
        <begin position="201"/>
        <end position="435"/>
    </location>
</feature>
<feature type="transmembrane region" description="Helical" evidence="6">
    <location>
        <begin position="345"/>
        <end position="368"/>
    </location>
</feature>
<evidence type="ECO:0000256" key="1">
    <source>
        <dbReference type="ARBA" id="ARBA00004141"/>
    </source>
</evidence>
<evidence type="ECO:0000313" key="8">
    <source>
        <dbReference type="EMBL" id="KAK8900126.1"/>
    </source>
</evidence>
<keyword evidence="9" id="KW-1185">Reference proteome</keyword>
<comment type="subcellular location">
    <subcellularLocation>
        <location evidence="1">Membrane</location>
        <topology evidence="1">Multi-pass membrane protein</topology>
    </subcellularLocation>
</comment>
<dbReference type="PANTHER" id="PTHR31918">
    <property type="entry name" value="TRANSMEMBRANE PROTEIN 181"/>
    <property type="match status" value="1"/>
</dbReference>
<keyword evidence="3 6" id="KW-1133">Transmembrane helix</keyword>
<evidence type="ECO:0000256" key="3">
    <source>
        <dbReference type="ARBA" id="ARBA00022989"/>
    </source>
</evidence>
<feature type="transmembrane region" description="Helical" evidence="6">
    <location>
        <begin position="303"/>
        <end position="325"/>
    </location>
</feature>
<gene>
    <name evidence="8" type="ORF">M9Y10_002449</name>
</gene>
<evidence type="ECO:0000259" key="7">
    <source>
        <dbReference type="Pfam" id="PF06664"/>
    </source>
</evidence>
<dbReference type="InterPro" id="IPR040416">
    <property type="entry name" value="TMEM181"/>
</dbReference>
<dbReference type="Proteomes" id="UP001470230">
    <property type="component" value="Unassembled WGS sequence"/>
</dbReference>
<feature type="transmembrane region" description="Helical" evidence="6">
    <location>
        <begin position="410"/>
        <end position="431"/>
    </location>
</feature>
<evidence type="ECO:0000313" key="9">
    <source>
        <dbReference type="Proteomes" id="UP001470230"/>
    </source>
</evidence>
<feature type="transmembrane region" description="Helical" evidence="6">
    <location>
        <begin position="265"/>
        <end position="291"/>
    </location>
</feature>
<accession>A0ABR2LAW2</accession>
<protein>
    <recommendedName>
        <fullName evidence="7">Wntless-like transmembrane domain-containing protein</fullName>
    </recommendedName>
</protein>
<dbReference type="EMBL" id="JAPFFF010000001">
    <property type="protein sequence ID" value="KAK8900126.1"/>
    <property type="molecule type" value="Genomic_DNA"/>
</dbReference>
<evidence type="ECO:0000256" key="4">
    <source>
        <dbReference type="ARBA" id="ARBA00023136"/>
    </source>
</evidence>
<feature type="transmembrane region" description="Helical" evidence="6">
    <location>
        <begin position="380"/>
        <end position="404"/>
    </location>
</feature>
<evidence type="ECO:0000256" key="6">
    <source>
        <dbReference type="SAM" id="Phobius"/>
    </source>
</evidence>
<comment type="caution">
    <text evidence="8">The sequence shown here is derived from an EMBL/GenBank/DDBJ whole genome shotgun (WGS) entry which is preliminary data.</text>
</comment>
<reference evidence="8 9" key="1">
    <citation type="submission" date="2024-04" db="EMBL/GenBank/DDBJ databases">
        <title>Tritrichomonas musculus Genome.</title>
        <authorList>
            <person name="Alves-Ferreira E."/>
            <person name="Grigg M."/>
            <person name="Lorenzi H."/>
            <person name="Galac M."/>
        </authorList>
    </citation>
    <scope>NUCLEOTIDE SEQUENCE [LARGE SCALE GENOMIC DNA]</scope>
    <source>
        <strain evidence="8 9">EAF2021</strain>
    </source>
</reference>
<evidence type="ECO:0000256" key="2">
    <source>
        <dbReference type="ARBA" id="ARBA00022692"/>
    </source>
</evidence>
<evidence type="ECO:0000256" key="5">
    <source>
        <dbReference type="SAM" id="MobiDB-lite"/>
    </source>
</evidence>
<proteinExistence type="predicted"/>
<name>A0ABR2LAW2_9EUKA</name>